<protein>
    <submittedName>
        <fullName evidence="2">MBL fold metallo-hydrolase</fullName>
    </submittedName>
</protein>
<evidence type="ECO:0000259" key="1">
    <source>
        <dbReference type="SMART" id="SM00849"/>
    </source>
</evidence>
<dbReference type="PANTHER" id="PTHR42663">
    <property type="entry name" value="HYDROLASE C777.06C-RELATED-RELATED"/>
    <property type="match status" value="1"/>
</dbReference>
<dbReference type="SUPFAM" id="SSF56281">
    <property type="entry name" value="Metallo-hydrolase/oxidoreductase"/>
    <property type="match status" value="1"/>
</dbReference>
<dbReference type="EMBL" id="LXQC01000136">
    <property type="protein sequence ID" value="TFE68914.1"/>
    <property type="molecule type" value="Genomic_DNA"/>
</dbReference>
<dbReference type="CDD" id="cd16279">
    <property type="entry name" value="metallo-hydrolase-like_MBL-fold"/>
    <property type="match status" value="1"/>
</dbReference>
<evidence type="ECO:0000313" key="2">
    <source>
        <dbReference type="EMBL" id="TFE68914.1"/>
    </source>
</evidence>
<dbReference type="Pfam" id="PF12706">
    <property type="entry name" value="Lactamase_B_2"/>
    <property type="match status" value="1"/>
</dbReference>
<dbReference type="SMART" id="SM00849">
    <property type="entry name" value="Lactamase_B"/>
    <property type="match status" value="1"/>
</dbReference>
<accession>A0A4Y8PD16</accession>
<dbReference type="PANTHER" id="PTHR42663:SF6">
    <property type="entry name" value="HYDROLASE C777.06C-RELATED"/>
    <property type="match status" value="1"/>
</dbReference>
<reference evidence="2 3" key="1">
    <citation type="submission" date="2016-05" db="EMBL/GenBank/DDBJ databases">
        <title>Diversity and Homogeneity among Thermoacidophilic Verrucomicrobia Methanotrophs Linked with Geographical Origin.</title>
        <authorList>
            <person name="Erikstad H.-A."/>
            <person name="Smestad N.B."/>
            <person name="Ceballos R.M."/>
            <person name="Birkeland N.-K."/>
        </authorList>
    </citation>
    <scope>NUCLEOTIDE SEQUENCE [LARGE SCALE GENOMIC DNA]</scope>
    <source>
        <strain evidence="2 3">Phi</strain>
    </source>
</reference>
<organism evidence="2 3">
    <name type="scientific">Methylacidiphilum caldifontis</name>
    <dbReference type="NCBI Taxonomy" id="2795386"/>
    <lineage>
        <taxon>Bacteria</taxon>
        <taxon>Pseudomonadati</taxon>
        <taxon>Verrucomicrobiota</taxon>
        <taxon>Methylacidiphilae</taxon>
        <taxon>Methylacidiphilales</taxon>
        <taxon>Methylacidiphilaceae</taxon>
        <taxon>Methylacidiphilum (ex Ratnadevi et al. 2023)</taxon>
    </lineage>
</organism>
<dbReference type="InterPro" id="IPR001279">
    <property type="entry name" value="Metallo-B-lactamas"/>
</dbReference>
<feature type="domain" description="Metallo-beta-lactamase" evidence="1">
    <location>
        <begin position="40"/>
        <end position="235"/>
    </location>
</feature>
<evidence type="ECO:0000313" key="3">
    <source>
        <dbReference type="Proteomes" id="UP000297713"/>
    </source>
</evidence>
<dbReference type="AlphaFoldDB" id="A0A4Y8PD16"/>
<proteinExistence type="predicted"/>
<keyword evidence="2" id="KW-0378">Hydrolase</keyword>
<name>A0A4Y8PD16_9BACT</name>
<dbReference type="GO" id="GO:0016787">
    <property type="term" value="F:hydrolase activity"/>
    <property type="evidence" value="ECO:0007669"/>
    <property type="project" value="UniProtKB-KW"/>
</dbReference>
<gene>
    <name evidence="2" type="ORF">A7Q10_07410</name>
</gene>
<dbReference type="RefSeq" id="WP_206825494.1">
    <property type="nucleotide sequence ID" value="NZ_CP065957.1"/>
</dbReference>
<dbReference type="Proteomes" id="UP000297713">
    <property type="component" value="Unassembled WGS sequence"/>
</dbReference>
<keyword evidence="3" id="KW-1185">Reference proteome</keyword>
<sequence>MGLLSETSRIVILGSGTSQGVPMIGCGCATCRSTDPRDKRTRCSLYISSGNTSILIDSPPELRLQCLRENINHLSAILFTHSHADHIMGFDDLRRFCDLCGTRLPIYGSEEVLSTLKRIFPYAFDPASEKNGYLKVTPHVIENPFEIGPFTISAFPLVHGKTTTLGYLFELNGQKILAYLVDCKTVPRTTIERLSAVQFLIIDALRDDPHPTHLSTAEAIEIARRIGAKKTFFTHLTHHKSHKERQSSLPKDIYVAYDGLEISF</sequence>
<comment type="caution">
    <text evidence="2">The sequence shown here is derived from an EMBL/GenBank/DDBJ whole genome shotgun (WGS) entry which is preliminary data.</text>
</comment>
<dbReference type="Gene3D" id="3.60.15.10">
    <property type="entry name" value="Ribonuclease Z/Hydroxyacylglutathione hydrolase-like"/>
    <property type="match status" value="1"/>
</dbReference>
<dbReference type="InterPro" id="IPR036866">
    <property type="entry name" value="RibonucZ/Hydroxyglut_hydro"/>
</dbReference>